<dbReference type="PANTHER" id="PTHR15337">
    <property type="entry name" value="ANTERIOR GRADIENT PROTEIN-RELATED"/>
    <property type="match status" value="1"/>
</dbReference>
<accession>A0A2N3HYI0</accession>
<dbReference type="EMBL" id="MVDD01000006">
    <property type="protein sequence ID" value="PKQ63087.1"/>
    <property type="molecule type" value="Genomic_DNA"/>
</dbReference>
<organism evidence="5 6">
    <name type="scientific">Labilibaculum filiforme</name>
    <dbReference type="NCBI Taxonomy" id="1940526"/>
    <lineage>
        <taxon>Bacteria</taxon>
        <taxon>Pseudomonadati</taxon>
        <taxon>Bacteroidota</taxon>
        <taxon>Bacteroidia</taxon>
        <taxon>Marinilabiliales</taxon>
        <taxon>Marinifilaceae</taxon>
        <taxon>Labilibaculum</taxon>
    </lineage>
</organism>
<dbReference type="OrthoDB" id="1099736at2"/>
<evidence type="ECO:0000256" key="1">
    <source>
        <dbReference type="ARBA" id="ARBA00022729"/>
    </source>
</evidence>
<dbReference type="InterPro" id="IPR012336">
    <property type="entry name" value="Thioredoxin-like_fold"/>
</dbReference>
<dbReference type="InterPro" id="IPR051099">
    <property type="entry name" value="AGR/TXD"/>
</dbReference>
<dbReference type="SUPFAM" id="SSF52833">
    <property type="entry name" value="Thioredoxin-like"/>
    <property type="match status" value="1"/>
</dbReference>
<reference evidence="5 6" key="1">
    <citation type="journal article" date="2017" name="Front. Microbiol.">
        <title>Labilibaculum manganireducens gen. nov., sp. nov. and Labilibaculum filiforme sp. nov., Novel Bacteroidetes Isolated from Subsurface Sediments of the Baltic Sea.</title>
        <authorList>
            <person name="Vandieken V."/>
            <person name="Marshall I.P."/>
            <person name="Niemann H."/>
            <person name="Engelen B."/>
            <person name="Cypionka H."/>
        </authorList>
    </citation>
    <scope>NUCLEOTIDE SEQUENCE [LARGE SCALE GENOMIC DNA]</scope>
    <source>
        <strain evidence="5 6">59.16B</strain>
    </source>
</reference>
<keyword evidence="1 3" id="KW-0732">Signal</keyword>
<feature type="chain" id="PRO_5014910817" description="Thioredoxin domain-containing protein" evidence="3">
    <location>
        <begin position="20"/>
        <end position="475"/>
    </location>
</feature>
<evidence type="ECO:0000259" key="4">
    <source>
        <dbReference type="PROSITE" id="PS51352"/>
    </source>
</evidence>
<gene>
    <name evidence="5" type="ORF">BZG02_09985</name>
</gene>
<evidence type="ECO:0000256" key="2">
    <source>
        <dbReference type="ARBA" id="ARBA00023284"/>
    </source>
</evidence>
<comment type="caution">
    <text evidence="5">The sequence shown here is derived from an EMBL/GenBank/DDBJ whole genome shotgun (WGS) entry which is preliminary data.</text>
</comment>
<dbReference type="Proteomes" id="UP000233535">
    <property type="component" value="Unassembled WGS sequence"/>
</dbReference>
<protein>
    <recommendedName>
        <fullName evidence="4">Thioredoxin domain-containing protein</fullName>
    </recommendedName>
</protein>
<dbReference type="PROSITE" id="PS00194">
    <property type="entry name" value="THIOREDOXIN_1"/>
    <property type="match status" value="1"/>
</dbReference>
<dbReference type="InterPro" id="IPR013766">
    <property type="entry name" value="Thioredoxin_domain"/>
</dbReference>
<keyword evidence="2" id="KW-0676">Redox-active center</keyword>
<name>A0A2N3HYI0_9BACT</name>
<dbReference type="Pfam" id="PF13098">
    <property type="entry name" value="Thioredoxin_2"/>
    <property type="match status" value="1"/>
</dbReference>
<keyword evidence="6" id="KW-1185">Reference proteome</keyword>
<feature type="signal peptide" evidence="3">
    <location>
        <begin position="1"/>
        <end position="19"/>
    </location>
</feature>
<dbReference type="RefSeq" id="WP_101261293.1">
    <property type="nucleotide sequence ID" value="NZ_MVDD01000006.1"/>
</dbReference>
<dbReference type="AlphaFoldDB" id="A0A2N3HYI0"/>
<dbReference type="PROSITE" id="PS51352">
    <property type="entry name" value="THIOREDOXIN_2"/>
    <property type="match status" value="1"/>
</dbReference>
<dbReference type="Gene3D" id="3.40.30.10">
    <property type="entry name" value="Glutaredoxin"/>
    <property type="match status" value="1"/>
</dbReference>
<sequence length="475" mass="53719">MKKILLVLLSAFLGGNLFSQGINFEHGTWAEAKAKAKAENKVIFVDVYTDWCGPCMRMAASVFKDVTVGELMNSSFISMKIDAEKGEGIAFAKEYEVKAFPTLLFIDGDGKIVYKAVGGKNSEEFIDLAKNANDPTKQLTNLKEKYDAGRRDDATVLSYISALKEAGNNYADVISNYLNELESDKWNSKVVYEIISRYLDDYKNPAFTYFTKNKSQFEKYASSADIDLAIFTVYKMNFVKRVNSEGPEVADELKEASKIVNPSLRNHITTYFDVVLGGMDAYSKKEYRDQVDSHVANYATAWEINNYIDFMLYQKKPVDIPDELKMAEKWCLKGIELENTVEWRVKYINILIKQGRRDEALTLTKEELPKAQVEIETSTNKSNALATCAGAFVYGEISEFPIAAQKAEEWIKEALKTDDSFKNNGVLMSALSACGKFKEAEIVASKLEKMAKNDMEKNYVKSLFDYLEQIQAKQE</sequence>
<dbReference type="InterPro" id="IPR036249">
    <property type="entry name" value="Thioredoxin-like_sf"/>
</dbReference>
<proteinExistence type="predicted"/>
<dbReference type="InterPro" id="IPR017937">
    <property type="entry name" value="Thioredoxin_CS"/>
</dbReference>
<dbReference type="PANTHER" id="PTHR15337:SF11">
    <property type="entry name" value="THIOREDOXIN DOMAIN-CONTAINING PROTEIN"/>
    <property type="match status" value="1"/>
</dbReference>
<dbReference type="CDD" id="cd02947">
    <property type="entry name" value="TRX_family"/>
    <property type="match status" value="1"/>
</dbReference>
<evidence type="ECO:0000313" key="6">
    <source>
        <dbReference type="Proteomes" id="UP000233535"/>
    </source>
</evidence>
<evidence type="ECO:0000313" key="5">
    <source>
        <dbReference type="EMBL" id="PKQ63087.1"/>
    </source>
</evidence>
<feature type="domain" description="Thioredoxin" evidence="4">
    <location>
        <begin position="1"/>
        <end position="134"/>
    </location>
</feature>
<evidence type="ECO:0000256" key="3">
    <source>
        <dbReference type="SAM" id="SignalP"/>
    </source>
</evidence>